<dbReference type="GO" id="GO:0005634">
    <property type="term" value="C:nucleus"/>
    <property type="evidence" value="ECO:0000318"/>
    <property type="project" value="GO_Central"/>
</dbReference>
<dbReference type="InterPro" id="IPR000403">
    <property type="entry name" value="PI3/4_kinase_cat_dom"/>
</dbReference>
<gene>
    <name evidence="2" type="primary">WBGene00094280</name>
</gene>
<dbReference type="PANTHER" id="PTHR11139">
    <property type="entry name" value="ATAXIA TELANGIECTASIA MUTATED ATM -RELATED"/>
    <property type="match status" value="1"/>
</dbReference>
<dbReference type="SFLD" id="SFLDS00032">
    <property type="entry name" value="Radical_SAM_3-amino-3-carboxyp"/>
    <property type="match status" value="1"/>
</dbReference>
<evidence type="ECO:0000256" key="1">
    <source>
        <dbReference type="SAM" id="MobiDB-lite"/>
    </source>
</evidence>
<dbReference type="GO" id="GO:0000124">
    <property type="term" value="C:SAGA complex"/>
    <property type="evidence" value="ECO:0000318"/>
    <property type="project" value="GO_Central"/>
</dbReference>
<dbReference type="EnsemblMetazoa" id="PPA04726.1">
    <property type="protein sequence ID" value="PPA04726.1"/>
    <property type="gene ID" value="WBGene00094280"/>
</dbReference>
<dbReference type="InterPro" id="IPR016435">
    <property type="entry name" value="DPH1/DPH2"/>
</dbReference>
<sequence length="4427" mass="499437">MSGNEDSLGGPPTSSTNSPYHSISVSVPPPSSRSSSSNLLTIAPGASLQREMMPGPSVISNDFDLLMRKLQDQNERDDTKLKVLLELWESFDAFTALPQYSNQMDNLLRCFMKLFSETTAQFIAENNTQQLRKLMLEIILRTSGVDTMRNFSKQIQAHMMKIIQSDNELNGVLAIKILIDHLKLNRVQTGSSEQAQVTGLLSFVRKCFNDMEMHVRTGRMFEQRTQNTTRPSGIAGEEQVIETSLQVCFQQHQLNLDTKGSALLFQLIPRASQSVKVFSEIIHLIMLIYQQYKMAINAEILDLTQSFITFINVRVPPEQAQSETRNQELLNEFHNAQVKALGFFSYLIRSTGTTRNPILEALVGSGERIISGTLLLLETCPILVVNQRKELLGATKIFFSFEPLRVKFLPYIPRLFSEKLMIGPAFTANDCLRKMMYEQLADLLHHLRAQLSYPVLCHATYVFSRCLHDPLLPPSMQAMSIRLIMNLCDSFVECEKKNNEPSRDLFFGVLESVISKLRVLVLYHLPLMFAAAGETTVFRGTEFAASEMHPEERQKLVDIIASERRHSNSAVPNPAAVDLDDPSLHCTVEGVPELEPRPSANVPDLSAPTKQPPEKGYSSVDSMLAATWTASGPPMPVQEARHMIRFLIQSCKYIFTALKDTKKTDRYHRDDKECIETFAMVFTLVNPDVFNEIFSNYTPFLIERIAVNPSLQIICNTFLVNPETCSRFGSILAQYLLKRMPEMAYSNPRADLYLKLFKLIFSAISCTQSSAQNTAGQNVEKMIKPWLHQIVRDSMYCSLRGREPTNYFLLLRALFRSIGGGSQDVASIYHEFLPLLPSLLSFLNRMQAGQHRMAMRELFVELCLTVPVRLSSLLPHLPLLMDPLVCSLSGAHNVTPSTSTRVSGLRTLELCVDNLQPEYLHEHIAPVRASLIQGLWRVVAKSSDQQSAMLALKILGKFGSTNRKMLSEPQPLASLRAADVDPLCLRVVFERPPQLQLPGAGLMQQQQQQRDTATMSSVEEKVIKMEIDDDRDASPSSHQQTTSTESMREGERMRQERTENGQRERMSVPSGPIVGELCLSDAVKVALDNLRWTSMPDERFNSAGPNQPPPPPPNQEGMRRHAAALCRMILMAAVEERGETIEGNMERVRRRLESMSPDSLRTASIYRSTNEQARRMYVNALMGIAIAVTGKDLRQMHIKFFSAIVRQLTTQALLEQMEPPSDPSSCMDGLIVSDVITMALADPVKHDFGHAAVVMLRIMCDTCYQAARDVPTFCALPLLHHIVTQLAELCYASSAVSKLGGTTALAYVVEEFPRMILRKHLEVILRAFVETIVGLAYEVSSGAVEAAVGAIDRLIVTIFVGRDPKGQNTNEKGASSSQAYSSIRMVLPANDEEDVIDEREKIRIRSLMARILVPLLDSADTYTHNIAVKFVSTLSSLSGVSVAELTTDGELSRMCARGLSDFPGLSLWKQLGVLNAVSFATRNGVPFEFPPGTDEQKVLEVYVEQLSRICRESSEKLLTRKTYMLVGASSPTIPHAVSAKFIREAAIRGLCLAYAVLPRRETIEGLQADRILTTVLDALRGREKKEEGLRDAAVEGILEAHKLRPLPDEVIRAELHKLIEAIEQIKELSNVNARLFCCLIKINGVLFDDRCHAALMSILRSWDERTRRSSADLKQRTTSDVEAIDSVLLMLPHIPKKPRVPSGNVKNMTEDEKVESIIKKEEEMEVDEEDDGKGKKTSTIRSLLEARPDPSDFVPVVASLASTMHAAFCISRSTFFSSGALVDFLSAYPIRTLRFFLSSDSLAVMARRSLFKRVFEAEGAAPLRKAAAESPYLMRFMLKLQYLSPSSTNDPWSDTEFNKPLSPYDDKTMDHELLTVWMIDVWSRNDVEAYCKRGSILVKTLQEIWRSDDFKTRYMVKTDEQSSSDYTPIRIQFMNTPKYEVPKLFASCFIRYLRENYDNLDLFTDLLFVFIGSFATDFSFVRNYLTTEVIPTYPLKWRRDLFSYVLSKFEEDKETAVGNLHIARVMQYALTPVLQYAFERFDVEEILGPRTDPSETEPKNLVIRLSDIITSMGKQLSDTMTLAYYHLSSLIVIHAPNYIHVNTRTSHSSRLRIFMLFAWPCLNSSSMDVTLKFMGHLFLCHIIEKFTINRKIVLQVYNSLTGASQQDSRDIVKKALDILTPQLPIRMEDGLVELVKAVRKALCEESHNVSNVFHCLQTVTRNFKTYFSIRHELLPLLLNGISRLLSYQAATGFSDGKRLAVEVCEMVEKVLEGLKRLEQSKTTSSQSTTTAAAAESVVKTEKEGAGGETMNESDRPPQPSSMPSMEEQMRPMPKEQMDQVVNILFKIATSQQSLPGTPPAHVQAAAEMSRRSIALLRAALKPALWGELASIKIAWLEKQLTITNDQIAALQAGHQQREYHAISSHFYTASNTLEVLSQLITVMKSCGGEDSLLCFNRSLNSPAINYYAYHTASTVLKPKKLALATIHPLQNALKTCIQVQSALCIQLTRAATALVSRLMDNSSTSSCGLDEYESLSQFVGKYINDTFTGYDKNPSASITTVYTAFNLLRAMCQSQPDYLDTVCMQNMMKVLMKAAREFTTMSTDPAREKMISGICDTATLALDLLRPRVGHMTPDQRRQLAGMVILPFCESTHEKLLDMIIKLTRELIVTHTDELTANPGLSIVVKLSQVIRSRFRSKTPAYIELSKMYLQQLVLYIFEHDVLRRTEFAAKLEDAYYWGLTNPLLMMDDSTRTAFLNAFEKHVPSTLPARLMYIFAQHDWTLMRDTFWIKHALFLIIRCAFPADPTKTRHKLNLRETATFGATIDWLIKDGPADEERGDEPMETDEEKHRLSELLNERRNLLAESRSDNLQKEILNHLMGLIWAVQDPSMVRSLFTRLLTSIWTELHPQERHQLQSVLPNFLSSATHMAQANQPVSALSVIIEALSKCQPPFQFAPALVKYVSSRHRTFYLGMLMLEEDASHCESLTERMKEVAGPELPTRFAKQLDALESLNALYTDMNEYDQQCAVWQRRAFMPETVRAVEAMAKGEYVFALNLLEELQIEHLERLERLVSKHAMEGELGADIKEEEDGESHMAVAVAQYETDAWTRMHQECLMNLGHWADVEELANLPNQADAKVLMRAASHRQDPFLMMRQCKEQLSACLPPDFVLQYHQYSALIAVMDGMGDTVAEFKQVSERATEESFALGVSKWRLLPAAVGVSHLKLLQMAHLTQDLCDAANVTCALHPSNPPFSQPLIVELKGVIKTWRTWSHNNGAFFAQGGTYNCYRSPSLHDDLPVSGDFLNIRKRVFVKLSRVFDDWVAKGQHTQQNPQINMGHLPLPMHSLIHTQILAARSFRSARLYEQAEHALNLIHSESSMPVASVVAKIVEHVKLLREWANDEMTTNEEQKEILLRRALQMTEEVQMDDVCKEFFSRIYAQRGLILSDLRDSDNAYKTFEMAVGMQDPLVLCHAYAAWAKHLDKMFERLRVNEADREQAVSYGVQAILCYVEGAKLPQLCLDVKKEIGNLGGFVATCARIHPIHTYYAMRQQMSKKSERMAIVEEAARNPQTNCSLLEELDKGEVSKDYFILPKIKDLCRLAAERRPSDILAMERLFTAIDEMKDVWAERQLRTVINLQKELFKCLHENINTLSTRPVVEITKRWRERLEMERRDGLCRNEYVREIDIKRSTDERLNEDEGENEEVQFIHSFSSSVIDFLARNNVSTIELASMTVEWRRALEKRIEELPKTIPLRLCSPFLASFCSQTATIDLPGDLFALKNLQYMSTVSRFGPQYQISLQGDQCVKGISIRSQSGKTSVYFIRKLRRECGSRQTSSRVPQLMRMMDHLVQSDRGTCQRFLKLIPPIVVHCGNSELVEYTNKKECGFFLDEVLLYHLSSVVKVRTDQLVVESEQERRRLMNEGMGEDMARMEVYRSLQSRIPSDLLLKMMQKRVPDATNYYLMRKSLVSEWALLAGLEFALNLSPTLPSSILIDFGTGRSSNPNSRIDLTKGASNEDRMVPFRVSDSLDRYMGFTKDGHFAWALQATLGMMNRRKPEMYLRPIVWDCIAEENDMCRLPIVNERSMEVVKNIMDRVRRVNRANSEEDSFGLLKKARDPSNLSRMPAYWHACTFIAMDQGPAASASLFYTVHAPSKVAGADTTPKHQNLPDAIRHEHFDVPATIEWIREGGYTRIALQFPDALLGEAVPVSRDIELALERVLVFILADTSYRSCCVDEVAARHASCDAIVHYGDACLSALTQKIPVRYVLGRFPLDVAALGAALGVVELTADPLVLLTDTQYAYATEAAAASTSTAIHRPVEACLLAATPNGDVAEGVDSSRVSLGRILPEGCAEKEAVQLIFVRDSMGLVLSSNVHSKYSLNLPYSSLNPHSLQDSALLPLWLLTHPQCARILHYDPAATTTPVECTVAE</sequence>
<dbReference type="GO" id="GO:0017183">
    <property type="term" value="P:protein histidyl modification to diphthamide"/>
    <property type="evidence" value="ECO:0007669"/>
    <property type="project" value="InterPro"/>
</dbReference>
<feature type="region of interest" description="Disordered" evidence="1">
    <location>
        <begin position="589"/>
        <end position="618"/>
    </location>
</feature>
<feature type="region of interest" description="Disordered" evidence="1">
    <location>
        <begin position="2279"/>
        <end position="2333"/>
    </location>
</feature>
<dbReference type="NCBIfam" id="TIGR00322">
    <property type="entry name" value="diphth2_R"/>
    <property type="match status" value="1"/>
</dbReference>
<feature type="region of interest" description="Disordered" evidence="1">
    <location>
        <begin position="1096"/>
        <end position="1118"/>
    </location>
</feature>
<proteinExistence type="predicted"/>
<feature type="compositionally biased region" description="Low complexity" evidence="1">
    <location>
        <begin position="18"/>
        <end position="37"/>
    </location>
</feature>
<dbReference type="Pfam" id="PF20206">
    <property type="entry name" value="Tra1_ring"/>
    <property type="match status" value="1"/>
</dbReference>
<feature type="compositionally biased region" description="Low complexity" evidence="1">
    <location>
        <begin position="998"/>
        <end position="1009"/>
    </location>
</feature>
<dbReference type="InterPro" id="IPR011009">
    <property type="entry name" value="Kinase-like_dom_sf"/>
</dbReference>
<reference evidence="2" key="2">
    <citation type="submission" date="2022-06" db="UniProtKB">
        <authorList>
            <consortium name="EnsemblMetazoa"/>
        </authorList>
    </citation>
    <scope>IDENTIFICATION</scope>
    <source>
        <strain evidence="2">PS312</strain>
    </source>
</reference>
<evidence type="ECO:0000313" key="3">
    <source>
        <dbReference type="Proteomes" id="UP000005239"/>
    </source>
</evidence>
<dbReference type="PANTHER" id="PTHR11139:SF1">
    <property type="entry name" value="TRANSFORMATION_TRANSCRIPTION DOMAIN-ASSOCIATED PROTEIN"/>
    <property type="match status" value="1"/>
</dbReference>
<keyword evidence="3" id="KW-1185">Reference proteome</keyword>
<accession>A0A8R1U6B2</accession>
<dbReference type="SUPFAM" id="SSF48371">
    <property type="entry name" value="ARM repeat"/>
    <property type="match status" value="4"/>
</dbReference>
<dbReference type="InterPro" id="IPR050517">
    <property type="entry name" value="DDR_Repair_Kinase"/>
</dbReference>
<name>A0A2A6CTK9_PRIPA</name>
<feature type="region of interest" description="Disordered" evidence="1">
    <location>
        <begin position="1"/>
        <end position="39"/>
    </location>
</feature>
<dbReference type="InterPro" id="IPR042263">
    <property type="entry name" value="DPH1/DPH2_1"/>
</dbReference>
<feature type="region of interest" description="Disordered" evidence="1">
    <location>
        <begin position="998"/>
        <end position="1017"/>
    </location>
</feature>
<feature type="compositionally biased region" description="Low complexity" evidence="1">
    <location>
        <begin position="2280"/>
        <end position="2297"/>
    </location>
</feature>
<dbReference type="GO" id="GO:0090560">
    <property type="term" value="F:2-(3-amino-3-carboxypropyl)histidine synthase activity"/>
    <property type="evidence" value="ECO:0007669"/>
    <property type="project" value="InterPro"/>
</dbReference>
<evidence type="ECO:0000313" key="2">
    <source>
        <dbReference type="EnsemblMetazoa" id="PPA04726.1"/>
    </source>
</evidence>
<feature type="region of interest" description="Disordered" evidence="1">
    <location>
        <begin position="1026"/>
        <end position="1072"/>
    </location>
</feature>
<dbReference type="SUPFAM" id="SSF56112">
    <property type="entry name" value="Protein kinase-like (PK-like)"/>
    <property type="match status" value="1"/>
</dbReference>
<accession>A0A2A6CTK9</accession>
<dbReference type="InterPro" id="IPR046807">
    <property type="entry name" value="Tra1_central"/>
</dbReference>
<dbReference type="Pfam" id="PF01866">
    <property type="entry name" value="Diphthamide_syn"/>
    <property type="match status" value="1"/>
</dbReference>
<dbReference type="PROSITE" id="PS50290">
    <property type="entry name" value="PI3_4_KINASE_3"/>
    <property type="match status" value="1"/>
</dbReference>
<dbReference type="GO" id="GO:0006355">
    <property type="term" value="P:regulation of DNA-templated transcription"/>
    <property type="evidence" value="ECO:0000318"/>
    <property type="project" value="GO_Central"/>
</dbReference>
<protein>
    <submittedName>
        <fullName evidence="2">2-(3-amino-3-carboxypropyl)histidine synthase</fullName>
    </submittedName>
</protein>
<dbReference type="Pfam" id="PF20175">
    <property type="entry name" value="Tra1_central"/>
    <property type="match status" value="1"/>
</dbReference>
<dbReference type="Proteomes" id="UP000005239">
    <property type="component" value="Unassembled WGS sequence"/>
</dbReference>
<dbReference type="GO" id="GO:0140861">
    <property type="term" value="P:DNA repair-dependent chromatin remodeling"/>
    <property type="evidence" value="ECO:0000318"/>
    <property type="project" value="GO_Central"/>
</dbReference>
<feature type="compositionally biased region" description="Polar residues" evidence="1">
    <location>
        <begin position="1034"/>
        <end position="1045"/>
    </location>
</feature>
<dbReference type="GO" id="GO:0035267">
    <property type="term" value="C:NuA4 histone acetyltransferase complex"/>
    <property type="evidence" value="ECO:0000318"/>
    <property type="project" value="GO_Central"/>
</dbReference>
<organism evidence="2 3">
    <name type="scientific">Pristionchus pacificus</name>
    <name type="common">Parasitic nematode worm</name>
    <dbReference type="NCBI Taxonomy" id="54126"/>
    <lineage>
        <taxon>Eukaryota</taxon>
        <taxon>Metazoa</taxon>
        <taxon>Ecdysozoa</taxon>
        <taxon>Nematoda</taxon>
        <taxon>Chromadorea</taxon>
        <taxon>Rhabditida</taxon>
        <taxon>Rhabditina</taxon>
        <taxon>Diplogasteromorpha</taxon>
        <taxon>Diplogasteroidea</taxon>
        <taxon>Neodiplogasteridae</taxon>
        <taxon>Pristionchus</taxon>
    </lineage>
</organism>
<dbReference type="Gene3D" id="3.40.50.11840">
    <property type="entry name" value="Diphthamide synthesis DPH1/DPH2 domain 1"/>
    <property type="match status" value="1"/>
</dbReference>
<feature type="compositionally biased region" description="Basic and acidic residues" evidence="1">
    <location>
        <begin position="1046"/>
        <end position="1066"/>
    </location>
</feature>
<reference evidence="3" key="1">
    <citation type="journal article" date="2008" name="Nat. Genet.">
        <title>The Pristionchus pacificus genome provides a unique perspective on nematode lifestyle and parasitism.</title>
        <authorList>
            <person name="Dieterich C."/>
            <person name="Clifton S.W."/>
            <person name="Schuster L.N."/>
            <person name="Chinwalla A."/>
            <person name="Delehaunty K."/>
            <person name="Dinkelacker I."/>
            <person name="Fulton L."/>
            <person name="Fulton R."/>
            <person name="Godfrey J."/>
            <person name="Minx P."/>
            <person name="Mitreva M."/>
            <person name="Roeseler W."/>
            <person name="Tian H."/>
            <person name="Witte H."/>
            <person name="Yang S.P."/>
            <person name="Wilson R.K."/>
            <person name="Sommer R.J."/>
        </authorList>
    </citation>
    <scope>NUCLEOTIDE SEQUENCE [LARGE SCALE GENOMIC DNA]</scope>
    <source>
        <strain evidence="3">PS312</strain>
    </source>
</reference>
<dbReference type="InterPro" id="IPR016024">
    <property type="entry name" value="ARM-type_fold"/>
</dbReference>
<dbReference type="InterPro" id="IPR046805">
    <property type="entry name" value="Tra1_ring"/>
</dbReference>